<accession>A0A9Q0P8Z2</accession>
<dbReference type="PANTHER" id="PTHR33116:SF80">
    <property type="entry name" value="REVERSE TRANSCRIPTASE ZINC-BINDING DOMAIN-CONTAINING PROTEIN"/>
    <property type="match status" value="1"/>
</dbReference>
<evidence type="ECO:0000313" key="2">
    <source>
        <dbReference type="Proteomes" id="UP001151529"/>
    </source>
</evidence>
<proteinExistence type="predicted"/>
<dbReference type="AlphaFoldDB" id="A0A9Q0P8Z2"/>
<evidence type="ECO:0000313" key="1">
    <source>
        <dbReference type="EMBL" id="KAJ6683766.1"/>
    </source>
</evidence>
<sequence>MEGFYSANIAWSSICYPLKEGGLRIKRLCVWNVAASTKIIWRLLFNKDTIWASWIHANQLRGRSLWQASIPANPSWSWRKILQTKEWCGGKFLTCIGNGKNTSLWHDYWLPQGQRLSDLLTPRQIASTGKLLFLQPSLTVPGVSLTPLCIFNKFGGPSTFRCTPT</sequence>
<reference evidence="1" key="1">
    <citation type="submission" date="2022-11" db="EMBL/GenBank/DDBJ databases">
        <authorList>
            <person name="Hyden B.L."/>
            <person name="Feng K."/>
            <person name="Yates T."/>
            <person name="Jawdy S."/>
            <person name="Smart L.B."/>
            <person name="Muchero W."/>
        </authorList>
    </citation>
    <scope>NUCLEOTIDE SEQUENCE</scope>
    <source>
        <tissue evidence="1">Shoot tip</tissue>
    </source>
</reference>
<gene>
    <name evidence="1" type="ORF">OIU85_007459</name>
</gene>
<dbReference type="Proteomes" id="UP001151529">
    <property type="component" value="Chromosome 17"/>
</dbReference>
<organism evidence="1 2">
    <name type="scientific">Salix viminalis</name>
    <name type="common">Common osier</name>
    <name type="synonym">Basket willow</name>
    <dbReference type="NCBI Taxonomy" id="40686"/>
    <lineage>
        <taxon>Eukaryota</taxon>
        <taxon>Viridiplantae</taxon>
        <taxon>Streptophyta</taxon>
        <taxon>Embryophyta</taxon>
        <taxon>Tracheophyta</taxon>
        <taxon>Spermatophyta</taxon>
        <taxon>Magnoliopsida</taxon>
        <taxon>eudicotyledons</taxon>
        <taxon>Gunneridae</taxon>
        <taxon>Pentapetalae</taxon>
        <taxon>rosids</taxon>
        <taxon>fabids</taxon>
        <taxon>Malpighiales</taxon>
        <taxon>Salicaceae</taxon>
        <taxon>Saliceae</taxon>
        <taxon>Salix</taxon>
    </lineage>
</organism>
<dbReference type="EMBL" id="JAPFFL010000013">
    <property type="protein sequence ID" value="KAJ6683766.1"/>
    <property type="molecule type" value="Genomic_DNA"/>
</dbReference>
<dbReference type="PANTHER" id="PTHR33116">
    <property type="entry name" value="REVERSE TRANSCRIPTASE ZINC-BINDING DOMAIN-CONTAINING PROTEIN-RELATED-RELATED"/>
    <property type="match status" value="1"/>
</dbReference>
<evidence type="ECO:0008006" key="3">
    <source>
        <dbReference type="Google" id="ProtNLM"/>
    </source>
</evidence>
<name>A0A9Q0P8Z2_SALVM</name>
<reference evidence="1" key="2">
    <citation type="journal article" date="2023" name="Int. J. Mol. Sci.">
        <title>De Novo Assembly and Annotation of 11 Diverse Shrub Willow (Salix) Genomes Reveals Novel Gene Organization in Sex-Linked Regions.</title>
        <authorList>
            <person name="Hyden B."/>
            <person name="Feng K."/>
            <person name="Yates T.B."/>
            <person name="Jawdy S."/>
            <person name="Cereghino C."/>
            <person name="Smart L.B."/>
            <person name="Muchero W."/>
        </authorList>
    </citation>
    <scope>NUCLEOTIDE SEQUENCE [LARGE SCALE GENOMIC DNA]</scope>
    <source>
        <tissue evidence="1">Shoot tip</tissue>
    </source>
</reference>
<dbReference type="OrthoDB" id="1748960at2759"/>
<protein>
    <recommendedName>
        <fullName evidence="3">Reverse transcriptase zinc-binding domain-containing protein</fullName>
    </recommendedName>
</protein>
<comment type="caution">
    <text evidence="1">The sequence shown here is derived from an EMBL/GenBank/DDBJ whole genome shotgun (WGS) entry which is preliminary data.</text>
</comment>
<keyword evidence="2" id="KW-1185">Reference proteome</keyword>